<organism evidence="6 7">
    <name type="scientific">Parthenolecanium corni</name>
    <dbReference type="NCBI Taxonomy" id="536013"/>
    <lineage>
        <taxon>Eukaryota</taxon>
        <taxon>Metazoa</taxon>
        <taxon>Ecdysozoa</taxon>
        <taxon>Arthropoda</taxon>
        <taxon>Hexapoda</taxon>
        <taxon>Insecta</taxon>
        <taxon>Pterygota</taxon>
        <taxon>Neoptera</taxon>
        <taxon>Paraneoptera</taxon>
        <taxon>Hemiptera</taxon>
        <taxon>Sternorrhyncha</taxon>
        <taxon>Coccoidea</taxon>
        <taxon>Coccidae</taxon>
        <taxon>Parthenolecanium</taxon>
    </lineage>
</organism>
<dbReference type="AlphaFoldDB" id="A0AAN9TFZ5"/>
<sequence length="464" mass="53994">MILFFANSLDFTNPARILGIFPEPARSHFIFNRQIMYSLLEAGHHITFVSPFQEPNPPINFTYIVPMRTKETASEDLARTDFKSLSAFQADRLWSQYHFSFWSDLMKSREIQNFLTSDIKVFDVIFVELLAAYECILPLAQKFKIPVIGTLSQRPWVQLSQVLSDPHPLAFLVPRLPLPRRMGFFQRFQNIYANLYFRVMIKYLWEPSLSIFYEEHFPDFYLQPDHHVSLLFSNTHPSLISTQLIPKVVEVAGIHLQPLKPLPQILEKFINESENGVILLSFGSVSKSNIVDAKLRNVFIETFRCLRQKVIWKFEENLKNISENVLISDWIPQRDILAHKNVKVFISHTGAHGMFEAIDAGVPLVSIPLFWDQYPNAGLIEDIGVGIRLDFKTLTKETLLKAINEILYLRRMQKLSAEFKSRPMPPKESVVYWTEYVLRHNGTKHLEPMSAEMPLYQYLLLDCR</sequence>
<dbReference type="CDD" id="cd03784">
    <property type="entry name" value="GT1_Gtf-like"/>
    <property type="match status" value="1"/>
</dbReference>
<gene>
    <name evidence="6" type="ORF">V9T40_000150</name>
</gene>
<dbReference type="GO" id="GO:0016020">
    <property type="term" value="C:membrane"/>
    <property type="evidence" value="ECO:0007669"/>
    <property type="project" value="UniProtKB-SubCell"/>
</dbReference>
<evidence type="ECO:0000256" key="4">
    <source>
        <dbReference type="RuleBase" id="RU003718"/>
    </source>
</evidence>
<evidence type="ECO:0000256" key="5">
    <source>
        <dbReference type="RuleBase" id="RU362059"/>
    </source>
</evidence>
<evidence type="ECO:0000256" key="1">
    <source>
        <dbReference type="ARBA" id="ARBA00009995"/>
    </source>
</evidence>
<dbReference type="PROSITE" id="PS00375">
    <property type="entry name" value="UDPGT"/>
    <property type="match status" value="1"/>
</dbReference>
<dbReference type="Pfam" id="PF00201">
    <property type="entry name" value="UDPGT"/>
    <property type="match status" value="1"/>
</dbReference>
<reference evidence="6 7" key="1">
    <citation type="submission" date="2024-03" db="EMBL/GenBank/DDBJ databases">
        <title>Adaptation during the transition from Ophiocordyceps entomopathogen to insect associate is accompanied by gene loss and intensified selection.</title>
        <authorList>
            <person name="Ward C.M."/>
            <person name="Onetto C.A."/>
            <person name="Borneman A.R."/>
        </authorList>
    </citation>
    <scope>NUCLEOTIDE SEQUENCE [LARGE SCALE GENOMIC DNA]</scope>
    <source>
        <strain evidence="6">AWRI1</strain>
        <tissue evidence="6">Single Adult Female</tissue>
    </source>
</reference>
<dbReference type="InterPro" id="IPR050271">
    <property type="entry name" value="UDP-glycosyltransferase"/>
</dbReference>
<dbReference type="InterPro" id="IPR002213">
    <property type="entry name" value="UDP_glucos_trans"/>
</dbReference>
<keyword evidence="2 4" id="KW-0328">Glycosyltransferase</keyword>
<dbReference type="EMBL" id="JBBCAQ010000028">
    <property type="protein sequence ID" value="KAK7585971.1"/>
    <property type="molecule type" value="Genomic_DNA"/>
</dbReference>
<name>A0AAN9TFZ5_9HEMI</name>
<dbReference type="FunFam" id="3.40.50.2000:FF:000021">
    <property type="entry name" value="UDP-glucuronosyltransferase"/>
    <property type="match status" value="1"/>
</dbReference>
<evidence type="ECO:0000313" key="7">
    <source>
        <dbReference type="Proteomes" id="UP001367676"/>
    </source>
</evidence>
<proteinExistence type="inferred from homology"/>
<keyword evidence="7" id="KW-1185">Reference proteome</keyword>
<accession>A0AAN9TFZ5</accession>
<evidence type="ECO:0000256" key="2">
    <source>
        <dbReference type="ARBA" id="ARBA00022676"/>
    </source>
</evidence>
<evidence type="ECO:0000313" key="6">
    <source>
        <dbReference type="EMBL" id="KAK7585971.1"/>
    </source>
</evidence>
<comment type="similarity">
    <text evidence="1 4">Belongs to the UDP-glycosyltransferase family.</text>
</comment>
<protein>
    <recommendedName>
        <fullName evidence="5">UDP-glucuronosyltransferase</fullName>
        <ecNumber evidence="5">2.4.1.17</ecNumber>
    </recommendedName>
</protein>
<dbReference type="PANTHER" id="PTHR48043">
    <property type="entry name" value="EG:EG0003.4 PROTEIN-RELATED"/>
    <property type="match status" value="1"/>
</dbReference>
<comment type="subcellular location">
    <subcellularLocation>
        <location evidence="5">Membrane</location>
        <topology evidence="5">Single-pass membrane protein</topology>
    </subcellularLocation>
</comment>
<comment type="catalytic activity">
    <reaction evidence="5">
        <text>glucuronate acceptor + UDP-alpha-D-glucuronate = acceptor beta-D-glucuronoside + UDP + H(+)</text>
        <dbReference type="Rhea" id="RHEA:21032"/>
        <dbReference type="ChEBI" id="CHEBI:15378"/>
        <dbReference type="ChEBI" id="CHEBI:58052"/>
        <dbReference type="ChEBI" id="CHEBI:58223"/>
        <dbReference type="ChEBI" id="CHEBI:132367"/>
        <dbReference type="ChEBI" id="CHEBI:132368"/>
        <dbReference type="EC" id="2.4.1.17"/>
    </reaction>
</comment>
<dbReference type="GO" id="GO:0015020">
    <property type="term" value="F:glucuronosyltransferase activity"/>
    <property type="evidence" value="ECO:0007669"/>
    <property type="project" value="UniProtKB-EC"/>
</dbReference>
<dbReference type="Proteomes" id="UP001367676">
    <property type="component" value="Unassembled WGS sequence"/>
</dbReference>
<dbReference type="PANTHER" id="PTHR48043:SF114">
    <property type="entry name" value="IP04436P-RELATED"/>
    <property type="match status" value="1"/>
</dbReference>
<keyword evidence="3 4" id="KW-0808">Transferase</keyword>
<evidence type="ECO:0000256" key="3">
    <source>
        <dbReference type="ARBA" id="ARBA00022679"/>
    </source>
</evidence>
<dbReference type="InterPro" id="IPR035595">
    <property type="entry name" value="UDP_glycos_trans_CS"/>
</dbReference>
<dbReference type="EC" id="2.4.1.17" evidence="5"/>
<comment type="caution">
    <text evidence="6">The sequence shown here is derived from an EMBL/GenBank/DDBJ whole genome shotgun (WGS) entry which is preliminary data.</text>
</comment>
<dbReference type="SUPFAM" id="SSF53756">
    <property type="entry name" value="UDP-Glycosyltransferase/glycogen phosphorylase"/>
    <property type="match status" value="1"/>
</dbReference>
<dbReference type="Gene3D" id="3.40.50.2000">
    <property type="entry name" value="Glycogen Phosphorylase B"/>
    <property type="match status" value="1"/>
</dbReference>